<dbReference type="PRINTS" id="PR00081">
    <property type="entry name" value="GDHRDH"/>
</dbReference>
<proteinExistence type="inferred from homology"/>
<dbReference type="EMBL" id="VJMH01005319">
    <property type="protein sequence ID" value="KAF0697437.1"/>
    <property type="molecule type" value="Genomic_DNA"/>
</dbReference>
<dbReference type="InterPro" id="IPR020904">
    <property type="entry name" value="Sc_DH/Rdtase_CS"/>
</dbReference>
<evidence type="ECO:0000256" key="2">
    <source>
        <dbReference type="ARBA" id="ARBA00023002"/>
    </source>
</evidence>
<dbReference type="PRINTS" id="PR00080">
    <property type="entry name" value="SDRFAMILY"/>
</dbReference>
<dbReference type="Gene3D" id="3.40.50.720">
    <property type="entry name" value="NAD(P)-binding Rossmann-like Domain"/>
    <property type="match status" value="1"/>
</dbReference>
<dbReference type="OrthoDB" id="37659at2759"/>
<dbReference type="AlphaFoldDB" id="A0A485KW40"/>
<dbReference type="Proteomes" id="UP000332933">
    <property type="component" value="Unassembled WGS sequence"/>
</dbReference>
<evidence type="ECO:0000256" key="1">
    <source>
        <dbReference type="ARBA" id="ARBA00006484"/>
    </source>
</evidence>
<dbReference type="SUPFAM" id="SSF51735">
    <property type="entry name" value="NAD(P)-binding Rossmann-fold domains"/>
    <property type="match status" value="1"/>
</dbReference>
<organism evidence="5 6">
    <name type="scientific">Aphanomyces stellatus</name>
    <dbReference type="NCBI Taxonomy" id="120398"/>
    <lineage>
        <taxon>Eukaryota</taxon>
        <taxon>Sar</taxon>
        <taxon>Stramenopiles</taxon>
        <taxon>Oomycota</taxon>
        <taxon>Saprolegniomycetes</taxon>
        <taxon>Saprolegniales</taxon>
        <taxon>Verrucalvaceae</taxon>
        <taxon>Aphanomyces</taxon>
    </lineage>
</organism>
<reference evidence="4" key="2">
    <citation type="submission" date="2019-06" db="EMBL/GenBank/DDBJ databases">
        <title>Genomics analysis of Aphanomyces spp. identifies a new class of oomycete effector associated with host adaptation.</title>
        <authorList>
            <person name="Gaulin E."/>
        </authorList>
    </citation>
    <scope>NUCLEOTIDE SEQUENCE</scope>
    <source>
        <strain evidence="4">CBS 578.67</strain>
    </source>
</reference>
<gene>
    <name evidence="5" type="primary">Aste57867_11877</name>
    <name evidence="4" type="ORF">As57867_011832</name>
    <name evidence="5" type="ORF">ASTE57867_11877</name>
</gene>
<evidence type="ECO:0000313" key="5">
    <source>
        <dbReference type="EMBL" id="VFT88732.1"/>
    </source>
</evidence>
<reference evidence="5 6" key="1">
    <citation type="submission" date="2019-03" db="EMBL/GenBank/DDBJ databases">
        <authorList>
            <person name="Gaulin E."/>
            <person name="Dumas B."/>
        </authorList>
    </citation>
    <scope>NUCLEOTIDE SEQUENCE [LARGE SCALE GENOMIC DNA]</scope>
    <source>
        <strain evidence="5">CBS 568.67</strain>
    </source>
</reference>
<dbReference type="GO" id="GO:0016616">
    <property type="term" value="F:oxidoreductase activity, acting on the CH-OH group of donors, NAD or NADP as acceptor"/>
    <property type="evidence" value="ECO:0007669"/>
    <property type="project" value="TreeGrafter"/>
</dbReference>
<dbReference type="InterPro" id="IPR036291">
    <property type="entry name" value="NAD(P)-bd_dom_sf"/>
</dbReference>
<evidence type="ECO:0000313" key="4">
    <source>
        <dbReference type="EMBL" id="KAF0697437.1"/>
    </source>
</evidence>
<dbReference type="EMBL" id="CAADRA010005340">
    <property type="protein sequence ID" value="VFT88732.1"/>
    <property type="molecule type" value="Genomic_DNA"/>
</dbReference>
<dbReference type="PANTHER" id="PTHR44229">
    <property type="entry name" value="15-HYDROXYPROSTAGLANDIN DEHYDROGENASE [NAD(+)]"/>
    <property type="match status" value="1"/>
</dbReference>
<protein>
    <submittedName>
        <fullName evidence="5">Aste57867_11877 protein</fullName>
    </submittedName>
</protein>
<dbReference type="GO" id="GO:0005737">
    <property type="term" value="C:cytoplasm"/>
    <property type="evidence" value="ECO:0007669"/>
    <property type="project" value="TreeGrafter"/>
</dbReference>
<dbReference type="PROSITE" id="PS00061">
    <property type="entry name" value="ADH_SHORT"/>
    <property type="match status" value="1"/>
</dbReference>
<name>A0A485KW40_9STRA</name>
<accession>A0A485KW40</accession>
<keyword evidence="6" id="KW-1185">Reference proteome</keyword>
<dbReference type="PANTHER" id="PTHR44229:SF4">
    <property type="entry name" value="15-HYDROXYPROSTAGLANDIN DEHYDROGENASE [NAD(+)]"/>
    <property type="match status" value="1"/>
</dbReference>
<sequence length="256" mass="27379">MRLVDVTAVVTGAARGLGLAFARAILEGGGRVLMTDIDVDELEKNADTLSVEFPVDRVHWLPHDVSNLQSFAGVFDACAIAFPSHPVNVLVNNAGISSPIDNFYANDPADLSWTKIVEINLMGSIRGTQLALHRLDGTRGSPVVVNVSSLAGLMPSPSFPVYSATKFGLVGLTECTGAFFGDKTQVRVVALCPRETDTAMGRYYKANAPPSLCGELMSTAYVAQGLIKCIQDDNNAGKSYVVTQDICAYHQEMPKP</sequence>
<dbReference type="InterPro" id="IPR002347">
    <property type="entry name" value="SDR_fam"/>
</dbReference>
<dbReference type="Pfam" id="PF00106">
    <property type="entry name" value="adh_short"/>
    <property type="match status" value="1"/>
</dbReference>
<keyword evidence="2" id="KW-0560">Oxidoreductase</keyword>
<evidence type="ECO:0000256" key="3">
    <source>
        <dbReference type="RuleBase" id="RU000363"/>
    </source>
</evidence>
<evidence type="ECO:0000313" key="6">
    <source>
        <dbReference type="Proteomes" id="UP000332933"/>
    </source>
</evidence>
<comment type="similarity">
    <text evidence="1 3">Belongs to the short-chain dehydrogenases/reductases (SDR) family.</text>
</comment>